<dbReference type="PANTHER" id="PTHR30086">
    <property type="entry name" value="ARGININE EXPORTER PROTEIN ARGO"/>
    <property type="match status" value="1"/>
</dbReference>
<feature type="transmembrane region" description="Helical" evidence="6">
    <location>
        <begin position="77"/>
        <end position="94"/>
    </location>
</feature>
<dbReference type="PANTHER" id="PTHR30086:SF6">
    <property type="entry name" value="AMINO ACID EFFLUX PROTEIN YCGF-RELATED"/>
    <property type="match status" value="1"/>
</dbReference>
<evidence type="ECO:0000256" key="5">
    <source>
        <dbReference type="ARBA" id="ARBA00023136"/>
    </source>
</evidence>
<comment type="caution">
    <text evidence="7">The sequence shown here is derived from an EMBL/GenBank/DDBJ whole genome shotgun (WGS) entry which is preliminary data.</text>
</comment>
<organism evidence="7 8">
    <name type="scientific">Paenibacillus azoreducens</name>
    <dbReference type="NCBI Taxonomy" id="116718"/>
    <lineage>
        <taxon>Bacteria</taxon>
        <taxon>Bacillati</taxon>
        <taxon>Bacillota</taxon>
        <taxon>Bacilli</taxon>
        <taxon>Bacillales</taxon>
        <taxon>Paenibacillaceae</taxon>
        <taxon>Paenibacillus</taxon>
    </lineage>
</organism>
<keyword evidence="2" id="KW-1003">Cell membrane</keyword>
<evidence type="ECO:0000256" key="3">
    <source>
        <dbReference type="ARBA" id="ARBA00022692"/>
    </source>
</evidence>
<feature type="transmembrane region" description="Helical" evidence="6">
    <location>
        <begin position="45"/>
        <end position="65"/>
    </location>
</feature>
<accession>A0A920CPE5</accession>
<dbReference type="GO" id="GO:0005886">
    <property type="term" value="C:plasma membrane"/>
    <property type="evidence" value="ECO:0007669"/>
    <property type="project" value="UniProtKB-SubCell"/>
</dbReference>
<dbReference type="InterPro" id="IPR001123">
    <property type="entry name" value="LeuE-type"/>
</dbReference>
<evidence type="ECO:0000313" key="8">
    <source>
        <dbReference type="Proteomes" id="UP000682811"/>
    </source>
</evidence>
<dbReference type="Proteomes" id="UP000682811">
    <property type="component" value="Unassembled WGS sequence"/>
</dbReference>
<keyword evidence="5 6" id="KW-0472">Membrane</keyword>
<evidence type="ECO:0000256" key="1">
    <source>
        <dbReference type="ARBA" id="ARBA00004651"/>
    </source>
</evidence>
<feature type="transmembrane region" description="Helical" evidence="6">
    <location>
        <begin position="120"/>
        <end position="140"/>
    </location>
</feature>
<protein>
    <submittedName>
        <fullName evidence="7">Amino acid transporter</fullName>
    </submittedName>
</protein>
<evidence type="ECO:0000256" key="2">
    <source>
        <dbReference type="ARBA" id="ARBA00022475"/>
    </source>
</evidence>
<sequence length="212" mass="23160">MEMGCIALLFLSSVILGLSVAIPIGPISVEMIRQGLKRGFFHGWIVGLGGMTVDVIMMVLLYFGASAIMMTPVIQQTMWVIGAIFLFYVGYGSIKEASGIHAGEDGYEKKTWLSSYKNGFLVAVSPGNVIFWLSVFGTLLADKLGNPDKHHFAMMAFGVICGILIHDIALMLLVTYARKLLNGQWIKRVSVCAGLALMGFGGMFVWKFIHSL</sequence>
<dbReference type="GO" id="GO:0015171">
    <property type="term" value="F:amino acid transmembrane transporter activity"/>
    <property type="evidence" value="ECO:0007669"/>
    <property type="project" value="TreeGrafter"/>
</dbReference>
<feature type="transmembrane region" description="Helical" evidence="6">
    <location>
        <begin position="152"/>
        <end position="173"/>
    </location>
</feature>
<comment type="subcellular location">
    <subcellularLocation>
        <location evidence="1">Cell membrane</location>
        <topology evidence="1">Multi-pass membrane protein</topology>
    </subcellularLocation>
</comment>
<evidence type="ECO:0000256" key="6">
    <source>
        <dbReference type="SAM" id="Phobius"/>
    </source>
</evidence>
<dbReference type="Pfam" id="PF01810">
    <property type="entry name" value="LysE"/>
    <property type="match status" value="1"/>
</dbReference>
<evidence type="ECO:0000256" key="4">
    <source>
        <dbReference type="ARBA" id="ARBA00022989"/>
    </source>
</evidence>
<proteinExistence type="predicted"/>
<keyword evidence="4 6" id="KW-1133">Transmembrane helix</keyword>
<dbReference type="EMBL" id="BORT01000014">
    <property type="protein sequence ID" value="GIO48581.1"/>
    <property type="molecule type" value="Genomic_DNA"/>
</dbReference>
<keyword evidence="3 6" id="KW-0812">Transmembrane</keyword>
<name>A0A920CPE5_9BACL</name>
<evidence type="ECO:0000313" key="7">
    <source>
        <dbReference type="EMBL" id="GIO48581.1"/>
    </source>
</evidence>
<feature type="transmembrane region" description="Helical" evidence="6">
    <location>
        <begin position="185"/>
        <end position="206"/>
    </location>
</feature>
<keyword evidence="8" id="KW-1185">Reference proteome</keyword>
<gene>
    <name evidence="7" type="ORF">J34TS1_33460</name>
</gene>
<reference evidence="7 8" key="1">
    <citation type="submission" date="2021-03" db="EMBL/GenBank/DDBJ databases">
        <title>Antimicrobial resistance genes in bacteria isolated from Japanese honey, and their potential for conferring macrolide and lincosamide resistance in the American foulbrood pathogen Paenibacillus larvae.</title>
        <authorList>
            <person name="Okamoto M."/>
            <person name="Kumagai M."/>
            <person name="Kanamori H."/>
            <person name="Takamatsu D."/>
        </authorList>
    </citation>
    <scope>NUCLEOTIDE SEQUENCE [LARGE SCALE GENOMIC DNA]</scope>
    <source>
        <strain evidence="7 8">J34TS1</strain>
    </source>
</reference>
<dbReference type="AlphaFoldDB" id="A0A920CPE5"/>